<name>A0A0S4TYQ8_RALSL</name>
<dbReference type="AlphaFoldDB" id="A0A0S4TYQ8"/>
<evidence type="ECO:0000313" key="2">
    <source>
        <dbReference type="EMBL" id="CUV15146.1"/>
    </source>
</evidence>
<organism evidence="2">
    <name type="scientific">Ralstonia solanacearum</name>
    <name type="common">Pseudomonas solanacearum</name>
    <dbReference type="NCBI Taxonomy" id="305"/>
    <lineage>
        <taxon>Bacteria</taxon>
        <taxon>Pseudomonadati</taxon>
        <taxon>Pseudomonadota</taxon>
        <taxon>Betaproteobacteria</taxon>
        <taxon>Burkholderiales</taxon>
        <taxon>Burkholderiaceae</taxon>
        <taxon>Ralstonia</taxon>
        <taxon>Ralstonia solanacearum species complex</taxon>
    </lineage>
</organism>
<dbReference type="EMBL" id="LN899819">
    <property type="protein sequence ID" value="CUV15146.1"/>
    <property type="molecule type" value="Genomic_DNA"/>
</dbReference>
<protein>
    <submittedName>
        <fullName evidence="2">Transposase</fullName>
    </submittedName>
</protein>
<feature type="region of interest" description="Disordered" evidence="1">
    <location>
        <begin position="58"/>
        <end position="80"/>
    </location>
</feature>
<dbReference type="Gene3D" id="1.10.10.10">
    <property type="entry name" value="Winged helix-like DNA-binding domain superfamily/Winged helix DNA-binding domain"/>
    <property type="match status" value="1"/>
</dbReference>
<feature type="compositionally biased region" description="Polar residues" evidence="1">
    <location>
        <begin position="62"/>
        <end position="71"/>
    </location>
</feature>
<dbReference type="SUPFAM" id="SSF46689">
    <property type="entry name" value="Homeodomain-like"/>
    <property type="match status" value="1"/>
</dbReference>
<accession>A0A0S4TYQ8</accession>
<gene>
    <name evidence="2" type="ORF">RUN39_v1_1140002</name>
</gene>
<sequence length="132" mass="15023">MEAAKKRTQRDYSLAFKLSVVEQVERGELSYRQAQQRYGIQGRSTVLVWCRKHGLQDWGSPSGRQRTSSVMSEKEPKALTPEQRIKELEVQLKEAKEKAALFEAVVDIMRRDYGVVVKKPSGRPSRKGSSQG</sequence>
<reference evidence="2" key="1">
    <citation type="submission" date="2015-10" db="EMBL/GenBank/DDBJ databases">
        <authorList>
            <person name="Gilbert D.G."/>
        </authorList>
    </citation>
    <scope>NUCLEOTIDE SEQUENCE</scope>
    <source>
        <strain evidence="2">Phyl III-seqv23</strain>
    </source>
</reference>
<dbReference type="InterPro" id="IPR009057">
    <property type="entry name" value="Homeodomain-like_sf"/>
</dbReference>
<dbReference type="InterPro" id="IPR036388">
    <property type="entry name" value="WH-like_DNA-bd_sf"/>
</dbReference>
<proteinExistence type="predicted"/>
<evidence type="ECO:0000256" key="1">
    <source>
        <dbReference type="SAM" id="MobiDB-lite"/>
    </source>
</evidence>